<dbReference type="GO" id="GO:0016491">
    <property type="term" value="F:oxidoreductase activity"/>
    <property type="evidence" value="ECO:0007669"/>
    <property type="project" value="InterPro"/>
</dbReference>
<reference evidence="1" key="1">
    <citation type="submission" date="2024-06" db="EMBL/GenBank/DDBJ databases">
        <title>The genome sequences of Kitasatospora sp. strain HUAS MG31.</title>
        <authorList>
            <person name="Mo P."/>
        </authorList>
    </citation>
    <scope>NUCLEOTIDE SEQUENCE</scope>
    <source>
        <strain evidence="1">HUAS MG31</strain>
    </source>
</reference>
<dbReference type="KEGG" id="kcm:ABWK59_00510"/>
<dbReference type="NCBIfam" id="NF047509">
    <property type="entry name" value="Rv3131_FMN_oxido"/>
    <property type="match status" value="1"/>
</dbReference>
<name>A0AAU8JP28_9ACTN</name>
<gene>
    <name evidence="1" type="ORF">ABWK59_00510</name>
</gene>
<dbReference type="PANTHER" id="PTHR23026">
    <property type="entry name" value="NADPH NITROREDUCTASE"/>
    <property type="match status" value="1"/>
</dbReference>
<dbReference type="Gene3D" id="3.40.109.10">
    <property type="entry name" value="NADH Oxidase"/>
    <property type="match status" value="1"/>
</dbReference>
<dbReference type="PANTHER" id="PTHR23026:SF123">
    <property type="entry name" value="NAD(P)H NITROREDUCTASE RV3131-RELATED"/>
    <property type="match status" value="1"/>
</dbReference>
<dbReference type="AlphaFoldDB" id="A0AAU8JP28"/>
<dbReference type="RefSeq" id="WP_354637162.1">
    <property type="nucleotide sequence ID" value="NZ_CP159872.1"/>
</dbReference>
<dbReference type="SUPFAM" id="SSF55469">
    <property type="entry name" value="FMN-dependent nitroreductase-like"/>
    <property type="match status" value="2"/>
</dbReference>
<dbReference type="InterPro" id="IPR000415">
    <property type="entry name" value="Nitroreductase-like"/>
</dbReference>
<organism evidence="1">
    <name type="scientific">Kitasatospora camelliae</name>
    <dbReference type="NCBI Taxonomy" id="3156397"/>
    <lineage>
        <taxon>Bacteria</taxon>
        <taxon>Bacillati</taxon>
        <taxon>Actinomycetota</taxon>
        <taxon>Actinomycetes</taxon>
        <taxon>Kitasatosporales</taxon>
        <taxon>Streptomycetaceae</taxon>
        <taxon>Kitasatospora</taxon>
    </lineage>
</organism>
<accession>A0AAU8JP28</accession>
<protein>
    <recommendedName>
        <fullName evidence="2">Nitroreductase family protein</fullName>
    </recommendedName>
</protein>
<dbReference type="InterPro" id="IPR050627">
    <property type="entry name" value="Nitroreductase/BluB"/>
</dbReference>
<dbReference type="EMBL" id="CP159872">
    <property type="protein sequence ID" value="XCM77539.1"/>
    <property type="molecule type" value="Genomic_DNA"/>
</dbReference>
<proteinExistence type="predicted"/>
<sequence>MAEPALTLDQLKLLATAAGAAPSVHNSQPWRLRPTPDARGMLVFGDPERAVAIADPMGRALHVSVGAAVFNLRVGAGRLGRAASVSLLPDPADPHLLAEIGLDEPAARHPFGHHLYPAIRNRHSSRQPFTNRDIPETVLGELIEAARQEEVVLSPLEEDGVLRVLRVTAEAERRTAADLARQAETRSWLRLEAPASDGIPAAALGPQDRDARVPMRDFTAGRPDAPAAAPRHFEPLPQLCLLITQTDQPADWLRTGQALEHVWLLATVHGLRASVLHQAVEWPETRWRLRDPEDPPHHVQLMLRLGYGPPGPATPRRPIEEILDLTDYHDNVGYGESSA</sequence>
<evidence type="ECO:0008006" key="2">
    <source>
        <dbReference type="Google" id="ProtNLM"/>
    </source>
</evidence>
<evidence type="ECO:0000313" key="1">
    <source>
        <dbReference type="EMBL" id="XCM77539.1"/>
    </source>
</evidence>